<evidence type="ECO:0000313" key="2">
    <source>
        <dbReference type="EMBL" id="MBC2959878.1"/>
    </source>
</evidence>
<name>A0ABR6U678_9ACTN</name>
<protein>
    <submittedName>
        <fullName evidence="2">Uncharacterized protein</fullName>
    </submittedName>
</protein>
<accession>A0ABR6U678</accession>
<proteinExistence type="predicted"/>
<evidence type="ECO:0000256" key="1">
    <source>
        <dbReference type="SAM" id="MobiDB-lite"/>
    </source>
</evidence>
<dbReference type="Proteomes" id="UP000604001">
    <property type="component" value="Unassembled WGS sequence"/>
</dbReference>
<comment type="caution">
    <text evidence="2">The sequence shown here is derived from an EMBL/GenBank/DDBJ whole genome shotgun (WGS) entry which is preliminary data.</text>
</comment>
<sequence length="47" mass="5258">MGACPSREHAGRLRQCAHHSIKRFPEQSEVGLHGRSSRPHQCPRGDP</sequence>
<dbReference type="EMBL" id="JACMYC010000003">
    <property type="protein sequence ID" value="MBC2959878.1"/>
    <property type="molecule type" value="Genomic_DNA"/>
</dbReference>
<organism evidence="2 3">
    <name type="scientific">Nocardioides deserti</name>
    <dbReference type="NCBI Taxonomy" id="1588644"/>
    <lineage>
        <taxon>Bacteria</taxon>
        <taxon>Bacillati</taxon>
        <taxon>Actinomycetota</taxon>
        <taxon>Actinomycetes</taxon>
        <taxon>Propionibacteriales</taxon>
        <taxon>Nocardioidaceae</taxon>
        <taxon>Nocardioides</taxon>
    </lineage>
</organism>
<gene>
    <name evidence="2" type="ORF">H7344_06165</name>
</gene>
<feature type="region of interest" description="Disordered" evidence="1">
    <location>
        <begin position="24"/>
        <end position="47"/>
    </location>
</feature>
<keyword evidence="3" id="KW-1185">Reference proteome</keyword>
<reference evidence="2 3" key="1">
    <citation type="submission" date="2020-08" db="EMBL/GenBank/DDBJ databases">
        <title>novel species in genus Nocardioides.</title>
        <authorList>
            <person name="Zhang G."/>
        </authorList>
    </citation>
    <scope>NUCLEOTIDE SEQUENCE [LARGE SCALE GENOMIC DNA]</scope>
    <source>
        <strain evidence="2 3">SC8A-24</strain>
    </source>
</reference>
<evidence type="ECO:0000313" key="3">
    <source>
        <dbReference type="Proteomes" id="UP000604001"/>
    </source>
</evidence>